<evidence type="ECO:0000256" key="4">
    <source>
        <dbReference type="ARBA" id="ARBA00023136"/>
    </source>
</evidence>
<keyword evidence="3 5" id="KW-1133">Transmembrane helix</keyword>
<proteinExistence type="predicted"/>
<protein>
    <submittedName>
        <fullName evidence="7">DoxX family protein</fullName>
    </submittedName>
</protein>
<evidence type="ECO:0000256" key="2">
    <source>
        <dbReference type="ARBA" id="ARBA00022692"/>
    </source>
</evidence>
<evidence type="ECO:0000256" key="3">
    <source>
        <dbReference type="ARBA" id="ARBA00022989"/>
    </source>
</evidence>
<evidence type="ECO:0000256" key="1">
    <source>
        <dbReference type="ARBA" id="ARBA00004141"/>
    </source>
</evidence>
<dbReference type="NCBIfam" id="NF045576">
    <property type="entry name" value="BT_3928_fam"/>
    <property type="match status" value="1"/>
</dbReference>
<evidence type="ECO:0000259" key="6">
    <source>
        <dbReference type="Pfam" id="PF07291"/>
    </source>
</evidence>
<dbReference type="Pfam" id="PF07291">
    <property type="entry name" value="MauE"/>
    <property type="match status" value="1"/>
</dbReference>
<sequence length="572" mass="65135">MNLKALIGFIRVFVGILFIISGFIKLNDPVGFSFKLQEYFGPDVLNLEFLSPFALGLAIILVIVELVLGVALIIGYYKRLTLWLLLLMILFFTFLTFYSAYFNKVTDCGCFGDALPLTPWQSFTKDVILLILIVFLFINIKYIQPFFTNFGRSIIIFATFIACLSFGYYVLMHLPLIDFRAYKVGTNIAEGMEIPDGAPVDVFDYNWKFKVNGEEKVFTTQGDYPTVEGEFIGVDTELVTKGYVPPVHDFTIEKDGEDYAEEFLNTPNLIVIVAYDLSKTEWNGWPAVKSLTNDAIRRGYQVIGLTASGVDDVNSLKLKQEINFDFYFTDATTLKTIVRSNPGILKLNNGTIIQKKHWNDAEEIELEKLPTAKLDLDFNLKFQLDSITRLDNLYRPLIQESDPAKRKALADELGIPEEDYTGDLWKKQRMLDTTNLQRIKRLIERYGYPGKSLVGEPTNLVALEVIAHNPGEVEEYLDVLKKAAEKGEIPMTQVAILEDKHLMMQDKEQIYGTQAQITAENGFFIWPVTNPETLNERRKAAGFKRTIEEYVADLMGKDAQFKALKLSEIKRL</sequence>
<gene>
    <name evidence="7" type="ORF">CJ305_09700</name>
</gene>
<comment type="caution">
    <text evidence="7">The sequence shown here is derived from an EMBL/GenBank/DDBJ whole genome shotgun (WGS) entry which is preliminary data.</text>
</comment>
<feature type="transmembrane region" description="Helical" evidence="5">
    <location>
        <begin position="5"/>
        <end position="24"/>
    </location>
</feature>
<feature type="transmembrane region" description="Helical" evidence="5">
    <location>
        <begin position="122"/>
        <end position="142"/>
    </location>
</feature>
<dbReference type="Pfam" id="PF20329">
    <property type="entry name" value="DUF6624"/>
    <property type="match status" value="1"/>
</dbReference>
<feature type="transmembrane region" description="Helical" evidence="5">
    <location>
        <begin position="154"/>
        <end position="171"/>
    </location>
</feature>
<keyword evidence="8" id="KW-1185">Reference proteome</keyword>
<dbReference type="GO" id="GO:0016020">
    <property type="term" value="C:membrane"/>
    <property type="evidence" value="ECO:0007669"/>
    <property type="project" value="UniProtKB-SubCell"/>
</dbReference>
<keyword evidence="2 5" id="KW-0812">Transmembrane</keyword>
<reference evidence="7 8" key="1">
    <citation type="submission" date="2017-08" db="EMBL/GenBank/DDBJ databases">
        <title>The whole genome shortgun sequences of strain Leeuwenhoekiella nanhaiensis G18 from the South China Sea.</title>
        <authorList>
            <person name="Liu Q."/>
        </authorList>
    </citation>
    <scope>NUCLEOTIDE SEQUENCE [LARGE SCALE GENOMIC DNA]</scope>
    <source>
        <strain evidence="7 8">G18</strain>
    </source>
</reference>
<dbReference type="InterPro" id="IPR009908">
    <property type="entry name" value="Methylamine_util_MauE"/>
</dbReference>
<dbReference type="GO" id="GO:0030416">
    <property type="term" value="P:methylamine metabolic process"/>
    <property type="evidence" value="ECO:0007669"/>
    <property type="project" value="InterPro"/>
</dbReference>
<dbReference type="Proteomes" id="UP000229433">
    <property type="component" value="Unassembled WGS sequence"/>
</dbReference>
<feature type="domain" description="Methylamine utilisation protein MauE" evidence="6">
    <location>
        <begin position="5"/>
        <end position="137"/>
    </location>
</feature>
<dbReference type="OrthoDB" id="648842at2"/>
<dbReference type="EMBL" id="NQXA01000004">
    <property type="protein sequence ID" value="PHQ29578.1"/>
    <property type="molecule type" value="Genomic_DNA"/>
</dbReference>
<accession>A0A2G1VS23</accession>
<name>A0A2G1VS23_9FLAO</name>
<feature type="transmembrane region" description="Helical" evidence="5">
    <location>
        <begin position="53"/>
        <end position="75"/>
    </location>
</feature>
<comment type="subcellular location">
    <subcellularLocation>
        <location evidence="1">Membrane</location>
        <topology evidence="1">Multi-pass membrane protein</topology>
    </subcellularLocation>
</comment>
<evidence type="ECO:0000256" key="5">
    <source>
        <dbReference type="SAM" id="Phobius"/>
    </source>
</evidence>
<feature type="transmembrane region" description="Helical" evidence="5">
    <location>
        <begin position="82"/>
        <end position="102"/>
    </location>
</feature>
<evidence type="ECO:0000313" key="7">
    <source>
        <dbReference type="EMBL" id="PHQ29578.1"/>
    </source>
</evidence>
<organism evidence="7 8">
    <name type="scientific">Leeuwenhoekiella nanhaiensis</name>
    <dbReference type="NCBI Taxonomy" id="1655491"/>
    <lineage>
        <taxon>Bacteria</taxon>
        <taxon>Pseudomonadati</taxon>
        <taxon>Bacteroidota</taxon>
        <taxon>Flavobacteriia</taxon>
        <taxon>Flavobacteriales</taxon>
        <taxon>Flavobacteriaceae</taxon>
        <taxon>Leeuwenhoekiella</taxon>
    </lineage>
</organism>
<dbReference type="AlphaFoldDB" id="A0A2G1VS23"/>
<evidence type="ECO:0000313" key="8">
    <source>
        <dbReference type="Proteomes" id="UP000229433"/>
    </source>
</evidence>
<keyword evidence="4 5" id="KW-0472">Membrane</keyword>
<dbReference type="InterPro" id="IPR046732">
    <property type="entry name" value="DUF6624"/>
</dbReference>